<feature type="transmembrane region" description="Helical" evidence="8">
    <location>
        <begin position="225"/>
        <end position="252"/>
    </location>
</feature>
<comment type="similarity">
    <text evidence="2">Belongs to the autoinducer-2 exporter (AI-2E) (TC 2.A.86) family.</text>
</comment>
<protein>
    <submittedName>
        <fullName evidence="9">AI-2E family transporter</fullName>
    </submittedName>
</protein>
<feature type="transmembrane region" description="Helical" evidence="8">
    <location>
        <begin position="7"/>
        <end position="25"/>
    </location>
</feature>
<evidence type="ECO:0000256" key="1">
    <source>
        <dbReference type="ARBA" id="ARBA00004651"/>
    </source>
</evidence>
<evidence type="ECO:0000256" key="3">
    <source>
        <dbReference type="ARBA" id="ARBA00022448"/>
    </source>
</evidence>
<evidence type="ECO:0000256" key="5">
    <source>
        <dbReference type="ARBA" id="ARBA00022692"/>
    </source>
</evidence>
<keyword evidence="4" id="KW-1003">Cell membrane</keyword>
<keyword evidence="7 8" id="KW-0472">Membrane</keyword>
<evidence type="ECO:0000256" key="2">
    <source>
        <dbReference type="ARBA" id="ARBA00009773"/>
    </source>
</evidence>
<comment type="caution">
    <text evidence="9">The sequence shown here is derived from an EMBL/GenBank/DDBJ whole genome shotgun (WGS) entry which is preliminary data.</text>
</comment>
<evidence type="ECO:0000256" key="8">
    <source>
        <dbReference type="SAM" id="Phobius"/>
    </source>
</evidence>
<accession>A0A5B6TES8</accession>
<evidence type="ECO:0000313" key="10">
    <source>
        <dbReference type="Proteomes" id="UP000324133"/>
    </source>
</evidence>
<dbReference type="PANTHER" id="PTHR21716">
    <property type="entry name" value="TRANSMEMBRANE PROTEIN"/>
    <property type="match status" value="1"/>
</dbReference>
<dbReference type="GO" id="GO:0055085">
    <property type="term" value="P:transmembrane transport"/>
    <property type="evidence" value="ECO:0007669"/>
    <property type="project" value="TreeGrafter"/>
</dbReference>
<gene>
    <name evidence="9" type="ORF">FOA19_15705</name>
</gene>
<evidence type="ECO:0000256" key="7">
    <source>
        <dbReference type="ARBA" id="ARBA00023136"/>
    </source>
</evidence>
<dbReference type="Proteomes" id="UP000324133">
    <property type="component" value="Unassembled WGS sequence"/>
</dbReference>
<dbReference type="EMBL" id="VKKY01000002">
    <property type="protein sequence ID" value="KAA3438666.1"/>
    <property type="molecule type" value="Genomic_DNA"/>
</dbReference>
<feature type="transmembrane region" description="Helical" evidence="8">
    <location>
        <begin position="60"/>
        <end position="81"/>
    </location>
</feature>
<keyword evidence="6 8" id="KW-1133">Transmembrane helix</keyword>
<sequence length="378" mass="41184">MTSSEPFYKKSTLTLLGIILLVYVMYTLADILVPIAFSLLLAILLNPLNSRLMRLKVPTVLSIILTLLIALIILGAILYFLSAQIVQFGEMMPALKLKFTQILTDLQNFLQTKFGVSIQKQTQFLKDTASGGKALVGQTVSGVLGVFSLLFLIPVYIFLFLLYKPLILNFIFEVFSTKDTNPVAEILHETKAAIQSYIVGLLIEASIVAVMNSTALLILGVPYAILLGVIGAILNMIPYVGGLVAITLPVLMATVTQDGYTTQLFIIGAYLLIQFIDNNVLVPRIVSSKVKINALISVLAVLLGGALWGVSGMFLSIPLVAVLKIVFDRIEGLKPWGKILGDQIPDSYPGQVSPNSATPVVHDRMEKFVDADDRNKEA</sequence>
<comment type="subcellular location">
    <subcellularLocation>
        <location evidence="1">Cell membrane</location>
        <topology evidence="1">Multi-pass membrane protein</topology>
    </subcellularLocation>
</comment>
<proteinExistence type="inferred from homology"/>
<dbReference type="PANTHER" id="PTHR21716:SF53">
    <property type="entry name" value="PERMEASE PERM-RELATED"/>
    <property type="match status" value="1"/>
</dbReference>
<keyword evidence="5 8" id="KW-0812">Transmembrane</keyword>
<feature type="transmembrane region" description="Helical" evidence="8">
    <location>
        <begin position="264"/>
        <end position="282"/>
    </location>
</feature>
<evidence type="ECO:0000313" key="9">
    <source>
        <dbReference type="EMBL" id="KAA3438666.1"/>
    </source>
</evidence>
<dbReference type="OrthoDB" id="9793390at2"/>
<feature type="transmembrane region" description="Helical" evidence="8">
    <location>
        <begin position="143"/>
        <end position="163"/>
    </location>
</feature>
<dbReference type="GO" id="GO:0005886">
    <property type="term" value="C:plasma membrane"/>
    <property type="evidence" value="ECO:0007669"/>
    <property type="project" value="UniProtKB-SubCell"/>
</dbReference>
<dbReference type="AlphaFoldDB" id="A0A5B6TES8"/>
<dbReference type="Pfam" id="PF01594">
    <property type="entry name" value="AI-2E_transport"/>
    <property type="match status" value="1"/>
</dbReference>
<keyword evidence="3" id="KW-0813">Transport</keyword>
<name>A0A5B6TES8_9BACT</name>
<keyword evidence="10" id="KW-1185">Reference proteome</keyword>
<organism evidence="9 10">
    <name type="scientific">Rufibacter hautae</name>
    <dbReference type="NCBI Taxonomy" id="2595005"/>
    <lineage>
        <taxon>Bacteria</taxon>
        <taxon>Pseudomonadati</taxon>
        <taxon>Bacteroidota</taxon>
        <taxon>Cytophagia</taxon>
        <taxon>Cytophagales</taxon>
        <taxon>Hymenobacteraceae</taxon>
        <taxon>Rufibacter</taxon>
    </lineage>
</organism>
<reference evidence="9 10" key="1">
    <citation type="submission" date="2019-07" db="EMBL/GenBank/DDBJ databases">
        <title>Rufibacter sp. nov., isolated from lake sediment.</title>
        <authorList>
            <person name="Qu J.-H."/>
        </authorList>
    </citation>
    <scope>NUCLEOTIDE SEQUENCE [LARGE SCALE GENOMIC DNA]</scope>
    <source>
        <strain evidence="9 10">NBS58-1</strain>
    </source>
</reference>
<evidence type="ECO:0000256" key="4">
    <source>
        <dbReference type="ARBA" id="ARBA00022475"/>
    </source>
</evidence>
<dbReference type="RefSeq" id="WP_149091722.1">
    <property type="nucleotide sequence ID" value="NZ_VKKY01000002.1"/>
</dbReference>
<evidence type="ECO:0000256" key="6">
    <source>
        <dbReference type="ARBA" id="ARBA00022989"/>
    </source>
</evidence>
<feature type="transmembrane region" description="Helical" evidence="8">
    <location>
        <begin position="294"/>
        <end position="327"/>
    </location>
</feature>
<dbReference type="InterPro" id="IPR002549">
    <property type="entry name" value="AI-2E-like"/>
</dbReference>
<feature type="transmembrane region" description="Helical" evidence="8">
    <location>
        <begin position="197"/>
        <end position="219"/>
    </location>
</feature>